<dbReference type="Pfam" id="PF01915">
    <property type="entry name" value="Glyco_hydro_3_C"/>
    <property type="match status" value="1"/>
</dbReference>
<dbReference type="AlphaFoldDB" id="A0ABD3IG66"/>
<name>A0ABD3IG66_9MARC</name>
<evidence type="ECO:0000313" key="11">
    <source>
        <dbReference type="Proteomes" id="UP001633002"/>
    </source>
</evidence>
<dbReference type="EMBL" id="JBJQOH010000001">
    <property type="protein sequence ID" value="KAL3701549.1"/>
    <property type="molecule type" value="Genomic_DNA"/>
</dbReference>
<dbReference type="GO" id="GO:0008422">
    <property type="term" value="F:beta-glucosidase activity"/>
    <property type="evidence" value="ECO:0007669"/>
    <property type="project" value="UniProtKB-EC"/>
</dbReference>
<evidence type="ECO:0000313" key="10">
    <source>
        <dbReference type="EMBL" id="KAL3701549.1"/>
    </source>
</evidence>
<dbReference type="Proteomes" id="UP001633002">
    <property type="component" value="Unassembled WGS sequence"/>
</dbReference>
<evidence type="ECO:0000259" key="9">
    <source>
        <dbReference type="Pfam" id="PF01915"/>
    </source>
</evidence>
<feature type="signal peptide" evidence="7">
    <location>
        <begin position="1"/>
        <end position="20"/>
    </location>
</feature>
<evidence type="ECO:0000259" key="8">
    <source>
        <dbReference type="Pfam" id="PF00933"/>
    </source>
</evidence>
<feature type="domain" description="Glycoside hydrolase family 3 N-terminal" evidence="8">
    <location>
        <begin position="43"/>
        <end position="369"/>
    </location>
</feature>
<dbReference type="Gene3D" id="3.20.20.300">
    <property type="entry name" value="Glycoside hydrolase, family 3, N-terminal domain"/>
    <property type="match status" value="1"/>
</dbReference>
<dbReference type="Pfam" id="PF00933">
    <property type="entry name" value="Glyco_hydro_3"/>
    <property type="match status" value="1"/>
</dbReference>
<feature type="domain" description="Glycoside hydrolase family 3 C-terminal" evidence="9">
    <location>
        <begin position="406"/>
        <end position="613"/>
    </location>
</feature>
<dbReference type="PANTHER" id="PTHR30620">
    <property type="entry name" value="PERIPLASMIC BETA-GLUCOSIDASE-RELATED"/>
    <property type="match status" value="1"/>
</dbReference>
<keyword evidence="6" id="KW-0326">Glycosidase</keyword>
<dbReference type="Gene3D" id="3.40.50.1700">
    <property type="entry name" value="Glycoside hydrolase family 3 C-terminal domain"/>
    <property type="match status" value="1"/>
</dbReference>
<keyword evidence="11" id="KW-1185">Reference proteome</keyword>
<evidence type="ECO:0000256" key="1">
    <source>
        <dbReference type="ARBA" id="ARBA00000448"/>
    </source>
</evidence>
<dbReference type="PANTHER" id="PTHR30620:SF16">
    <property type="entry name" value="LYSOSOMAL BETA GLUCOSIDASE"/>
    <property type="match status" value="1"/>
</dbReference>
<evidence type="ECO:0000256" key="6">
    <source>
        <dbReference type="ARBA" id="ARBA00023295"/>
    </source>
</evidence>
<dbReference type="FunFam" id="3.40.50.1700:FF:000002">
    <property type="entry name" value="Glycosyl hydrolase family protein"/>
    <property type="match status" value="1"/>
</dbReference>
<evidence type="ECO:0000256" key="2">
    <source>
        <dbReference type="ARBA" id="ARBA00005336"/>
    </source>
</evidence>
<proteinExistence type="inferred from homology"/>
<evidence type="ECO:0000256" key="4">
    <source>
        <dbReference type="ARBA" id="ARBA00022729"/>
    </source>
</evidence>
<dbReference type="InterPro" id="IPR051915">
    <property type="entry name" value="Cellulose_Degrad_GH3"/>
</dbReference>
<comment type="caution">
    <text evidence="10">The sequence shown here is derived from an EMBL/GenBank/DDBJ whole genome shotgun (WGS) entry which is preliminary data.</text>
</comment>
<evidence type="ECO:0000256" key="7">
    <source>
        <dbReference type="SAM" id="SignalP"/>
    </source>
</evidence>
<feature type="chain" id="PRO_5044775891" description="beta-glucosidase" evidence="7">
    <location>
        <begin position="21"/>
        <end position="664"/>
    </location>
</feature>
<dbReference type="InterPro" id="IPR017853">
    <property type="entry name" value="GH"/>
</dbReference>
<comment type="similarity">
    <text evidence="2">Belongs to the glycosyl hydrolase 3 family.</text>
</comment>
<organism evidence="10 11">
    <name type="scientific">Riccia sorocarpa</name>
    <dbReference type="NCBI Taxonomy" id="122646"/>
    <lineage>
        <taxon>Eukaryota</taxon>
        <taxon>Viridiplantae</taxon>
        <taxon>Streptophyta</taxon>
        <taxon>Embryophyta</taxon>
        <taxon>Marchantiophyta</taxon>
        <taxon>Marchantiopsida</taxon>
        <taxon>Marchantiidae</taxon>
        <taxon>Marchantiales</taxon>
        <taxon>Ricciaceae</taxon>
        <taxon>Riccia</taxon>
    </lineage>
</organism>
<evidence type="ECO:0000256" key="5">
    <source>
        <dbReference type="ARBA" id="ARBA00022801"/>
    </source>
</evidence>
<keyword evidence="4 7" id="KW-0732">Signal</keyword>
<reference evidence="10 11" key="1">
    <citation type="submission" date="2024-09" db="EMBL/GenBank/DDBJ databases">
        <title>Chromosome-scale assembly of Riccia sorocarpa.</title>
        <authorList>
            <person name="Paukszto L."/>
        </authorList>
    </citation>
    <scope>NUCLEOTIDE SEQUENCE [LARGE SCALE GENOMIC DNA]</scope>
    <source>
        <strain evidence="10">LP-2024</strain>
        <tissue evidence="10">Aerial parts of the thallus</tissue>
    </source>
</reference>
<dbReference type="InterPro" id="IPR036881">
    <property type="entry name" value="Glyco_hydro_3_C_sf"/>
</dbReference>
<gene>
    <name evidence="10" type="ORF">R1sor_019571</name>
</gene>
<dbReference type="FunFam" id="3.20.20.300:FF:000003">
    <property type="entry name" value="Beta-D-glucan exohydrolase isoenzyme ExoI"/>
    <property type="match status" value="1"/>
</dbReference>
<dbReference type="SUPFAM" id="SSF52279">
    <property type="entry name" value="Beta-D-glucan exohydrolase, C-terminal domain"/>
    <property type="match status" value="1"/>
</dbReference>
<sequence>MERGLGFLLSLSFFVSAAVSLELYKDPRQNVEARIRDLLPRMTLAEKIGQMTQIDRKVADYSVMKDYHIGTLLSGGGSVPEGNTIPAWLDMIDEFQSGALSTRLQIPMVYGIDAVHGHNTVYGATIFPHNVGLGCTRDPNLVQRIGAATALEVRATGIQYVFAPCIATCRDPRWGRCYESYSESTDVVRSMTDIIYGLQGEPANKTAGVPFVANSGKVAACAKHFVGDGGTVDGINENNTVIDYEGLVKIHMAPYFDAIAKGVSTVMISFSSWNGVKMHANKFLVTEILKNHLQFQGIVISDWYGIDKITVPKHANYTFSILTGINAGIDVVMIPYDFTPFISELTRLVNERYISMERIDDAVTRILRVKFAMGIFEQPYPDRSYSKYLGYPTHRALAREAVRKSLVLLKNGKDGSQPLLPLSKSASKIIVAGSHANDIGFQCGGWTIKWQGRNGSITTGTTILEGVKHTVSPSTEVIYERDPQPGFAKAKGAEYAIVVVGESPYAESFGDNQDLTIPLEGIPTIQNVCGDVKCLVILISGRPLVVEPYLPLMDAFVAAWLPGSEGAAVADVIFGDYDFQGTLSRTWFKRVDQLPMNIGDPSYDPLFPFGFGLRMTTSLLSSDDFELALDDGDGVKQQSLSKRIFERISGNSQQLLLYDEQDSL</sequence>
<dbReference type="SUPFAM" id="SSF51445">
    <property type="entry name" value="(Trans)glycosidases"/>
    <property type="match status" value="1"/>
</dbReference>
<evidence type="ECO:0000256" key="3">
    <source>
        <dbReference type="ARBA" id="ARBA00012744"/>
    </source>
</evidence>
<accession>A0ABD3IG66</accession>
<keyword evidence="5" id="KW-0378">Hydrolase</keyword>
<dbReference type="InterPro" id="IPR002772">
    <property type="entry name" value="Glyco_hydro_3_C"/>
</dbReference>
<dbReference type="InterPro" id="IPR001764">
    <property type="entry name" value="Glyco_hydro_3_N"/>
</dbReference>
<dbReference type="PRINTS" id="PR00133">
    <property type="entry name" value="GLHYDRLASE3"/>
</dbReference>
<protein>
    <recommendedName>
        <fullName evidence="3">beta-glucosidase</fullName>
        <ecNumber evidence="3">3.2.1.21</ecNumber>
    </recommendedName>
</protein>
<dbReference type="InterPro" id="IPR036962">
    <property type="entry name" value="Glyco_hydro_3_N_sf"/>
</dbReference>
<comment type="catalytic activity">
    <reaction evidence="1">
        <text>Hydrolysis of terminal, non-reducing beta-D-glucosyl residues with release of beta-D-glucose.</text>
        <dbReference type="EC" id="3.2.1.21"/>
    </reaction>
</comment>
<dbReference type="EC" id="3.2.1.21" evidence="3"/>